<dbReference type="Proteomes" id="UP001597216">
    <property type="component" value="Unassembled WGS sequence"/>
</dbReference>
<dbReference type="InterPro" id="IPR023346">
    <property type="entry name" value="Lysozyme-like_dom_sf"/>
</dbReference>
<protein>
    <submittedName>
        <fullName evidence="2">Glycoside hydrolase family 19 protein</fullName>
    </submittedName>
</protein>
<sequence>MAINQEFFFDQVRSTLFHGKITPAQFKGLQAILTTWEQDHAHKDDRWLAYMLATAFHETDTKMQPIREYGGPPWYKKMYDVTGARPALCKANGNTEPGDGLKYFGRGYVQLTWKNNYKAMSAPSVTGVDLVADPDRALEPDIASKVMFYGMEHGSFTGKKLADYFSGAKADWVNARRIINGLDKASTIAGYGKQFYAAISHTV</sequence>
<evidence type="ECO:0000313" key="2">
    <source>
        <dbReference type="EMBL" id="MFD1192260.1"/>
    </source>
</evidence>
<feature type="domain" description="Glycoside hydrolase family 19 catalytic" evidence="1">
    <location>
        <begin position="44"/>
        <end position="137"/>
    </location>
</feature>
<proteinExistence type="predicted"/>
<dbReference type="GO" id="GO:0016787">
    <property type="term" value="F:hydrolase activity"/>
    <property type="evidence" value="ECO:0007669"/>
    <property type="project" value="UniProtKB-KW"/>
</dbReference>
<dbReference type="Gene3D" id="1.10.530.10">
    <property type="match status" value="1"/>
</dbReference>
<name>A0ABW3T9B9_9CAUL</name>
<dbReference type="Pfam" id="PF00182">
    <property type="entry name" value="Glyco_hydro_19"/>
    <property type="match status" value="1"/>
</dbReference>
<evidence type="ECO:0000259" key="1">
    <source>
        <dbReference type="Pfam" id="PF00182"/>
    </source>
</evidence>
<keyword evidence="3" id="KW-1185">Reference proteome</keyword>
<dbReference type="RefSeq" id="WP_374347271.1">
    <property type="nucleotide sequence ID" value="NZ_JBHTLQ010000049.1"/>
</dbReference>
<dbReference type="EMBL" id="JBHTLQ010000049">
    <property type="protein sequence ID" value="MFD1192260.1"/>
    <property type="molecule type" value="Genomic_DNA"/>
</dbReference>
<evidence type="ECO:0000313" key="3">
    <source>
        <dbReference type="Proteomes" id="UP001597216"/>
    </source>
</evidence>
<accession>A0ABW3T9B9</accession>
<dbReference type="SUPFAM" id="SSF53955">
    <property type="entry name" value="Lysozyme-like"/>
    <property type="match status" value="1"/>
</dbReference>
<comment type="caution">
    <text evidence="2">The sequence shown here is derived from an EMBL/GenBank/DDBJ whole genome shotgun (WGS) entry which is preliminary data.</text>
</comment>
<keyword evidence="2" id="KW-0378">Hydrolase</keyword>
<reference evidence="3" key="1">
    <citation type="journal article" date="2019" name="Int. J. Syst. Evol. Microbiol.">
        <title>The Global Catalogue of Microorganisms (GCM) 10K type strain sequencing project: providing services to taxonomists for standard genome sequencing and annotation.</title>
        <authorList>
            <consortium name="The Broad Institute Genomics Platform"/>
            <consortium name="The Broad Institute Genome Sequencing Center for Infectious Disease"/>
            <person name="Wu L."/>
            <person name="Ma J."/>
        </authorList>
    </citation>
    <scope>NUCLEOTIDE SEQUENCE [LARGE SCALE GENOMIC DNA]</scope>
    <source>
        <strain evidence="3">CCUG 55074</strain>
    </source>
</reference>
<dbReference type="InterPro" id="IPR000726">
    <property type="entry name" value="Glyco_hydro_19_cat"/>
</dbReference>
<gene>
    <name evidence="2" type="ORF">ACFQ27_16855</name>
</gene>
<organism evidence="2 3">
    <name type="scientific">Phenylobacterium conjunctum</name>
    <dbReference type="NCBI Taxonomy" id="1298959"/>
    <lineage>
        <taxon>Bacteria</taxon>
        <taxon>Pseudomonadati</taxon>
        <taxon>Pseudomonadota</taxon>
        <taxon>Alphaproteobacteria</taxon>
        <taxon>Caulobacterales</taxon>
        <taxon>Caulobacteraceae</taxon>
        <taxon>Phenylobacterium</taxon>
    </lineage>
</organism>